<dbReference type="GO" id="GO:0050482">
    <property type="term" value="P:arachidonate secretion"/>
    <property type="evidence" value="ECO:0007669"/>
    <property type="project" value="InterPro"/>
</dbReference>
<dbReference type="GO" id="GO:0016042">
    <property type="term" value="P:lipid catabolic process"/>
    <property type="evidence" value="ECO:0007669"/>
    <property type="project" value="UniProtKB-KW"/>
</dbReference>
<gene>
    <name evidence="5" type="ORF">LSAA_2785</name>
</gene>
<evidence type="ECO:0000256" key="1">
    <source>
        <dbReference type="ARBA" id="ARBA00001913"/>
    </source>
</evidence>
<dbReference type="EMBL" id="HG994590">
    <property type="protein sequence ID" value="CAF2807128.1"/>
    <property type="molecule type" value="Genomic_DNA"/>
</dbReference>
<reference evidence="5" key="1">
    <citation type="submission" date="2021-02" db="EMBL/GenBank/DDBJ databases">
        <authorList>
            <person name="Bekaert M."/>
        </authorList>
    </citation>
    <scope>NUCLEOTIDE SEQUENCE</scope>
    <source>
        <strain evidence="5">IoA-00</strain>
    </source>
</reference>
<dbReference type="Proteomes" id="UP000675881">
    <property type="component" value="Chromosome 11"/>
</dbReference>
<proteinExistence type="predicted"/>
<accession>A0A7R8CG40</accession>
<keyword evidence="2" id="KW-0442">Lipid degradation</keyword>
<protein>
    <submittedName>
        <fullName evidence="5">(salmon louse) hypothetical protein</fullName>
    </submittedName>
</protein>
<evidence type="ECO:0000256" key="3">
    <source>
        <dbReference type="ARBA" id="ARBA00023098"/>
    </source>
</evidence>
<dbReference type="GO" id="GO:0006644">
    <property type="term" value="P:phospholipid metabolic process"/>
    <property type="evidence" value="ECO:0007669"/>
    <property type="project" value="InterPro"/>
</dbReference>
<dbReference type="InterPro" id="IPR016090">
    <property type="entry name" value="PLA2-like_dom"/>
</dbReference>
<comment type="cofactor">
    <cofactor evidence="1">
        <name>Ca(2+)</name>
        <dbReference type="ChEBI" id="CHEBI:29108"/>
    </cofactor>
</comment>
<dbReference type="Gene3D" id="1.20.90.10">
    <property type="entry name" value="Phospholipase A2 domain"/>
    <property type="match status" value="1"/>
</dbReference>
<dbReference type="Pfam" id="PF05826">
    <property type="entry name" value="Phospholip_A2_2"/>
    <property type="match status" value="1"/>
</dbReference>
<dbReference type="GO" id="GO:0004623">
    <property type="term" value="F:phospholipase A2 activity"/>
    <property type="evidence" value="ECO:0007669"/>
    <property type="project" value="InterPro"/>
</dbReference>
<sequence length="166" mass="19358">MHILCTSHDLCLTVTGEYLSPGDCKNGLCNYSPVTRSPCQCDLQFVRCLRSAKTKVANALGRLFFNIAGLTCYKYEHPVKRCTEFARPQITRFPPWLLSAMHINPSPKRPRCKRYELDKSKPKIWQFFETFYEENNARSEEPRSSQLPLLQKFFLDIFMSLIDPIR</sequence>
<evidence type="ECO:0000256" key="2">
    <source>
        <dbReference type="ARBA" id="ARBA00022963"/>
    </source>
</evidence>
<dbReference type="AlphaFoldDB" id="A0A7R8CG40"/>
<keyword evidence="6" id="KW-1185">Reference proteome</keyword>
<keyword evidence="3" id="KW-0443">Lipid metabolism</keyword>
<evidence type="ECO:0000259" key="4">
    <source>
        <dbReference type="Pfam" id="PF05826"/>
    </source>
</evidence>
<feature type="domain" description="Phospholipase A2-like central" evidence="4">
    <location>
        <begin position="5"/>
        <end position="75"/>
    </location>
</feature>
<dbReference type="OrthoDB" id="6381840at2759"/>
<evidence type="ECO:0000313" key="5">
    <source>
        <dbReference type="EMBL" id="CAF2807128.1"/>
    </source>
</evidence>
<dbReference type="InterPro" id="IPR036444">
    <property type="entry name" value="PLipase_A2_dom_sf"/>
</dbReference>
<dbReference type="PANTHER" id="PTHR12253">
    <property type="entry name" value="RH14732P"/>
    <property type="match status" value="1"/>
</dbReference>
<evidence type="ECO:0000313" key="6">
    <source>
        <dbReference type="Proteomes" id="UP000675881"/>
    </source>
</evidence>
<organism evidence="5 6">
    <name type="scientific">Lepeophtheirus salmonis</name>
    <name type="common">Salmon louse</name>
    <name type="synonym">Caligus salmonis</name>
    <dbReference type="NCBI Taxonomy" id="72036"/>
    <lineage>
        <taxon>Eukaryota</taxon>
        <taxon>Metazoa</taxon>
        <taxon>Ecdysozoa</taxon>
        <taxon>Arthropoda</taxon>
        <taxon>Crustacea</taxon>
        <taxon>Multicrustacea</taxon>
        <taxon>Hexanauplia</taxon>
        <taxon>Copepoda</taxon>
        <taxon>Siphonostomatoida</taxon>
        <taxon>Caligidae</taxon>
        <taxon>Lepeophtheirus</taxon>
    </lineage>
</organism>
<dbReference type="SUPFAM" id="SSF48619">
    <property type="entry name" value="Phospholipase A2, PLA2"/>
    <property type="match status" value="1"/>
</dbReference>
<name>A0A7R8CG40_LEPSM</name>